<evidence type="ECO:0000256" key="5">
    <source>
        <dbReference type="ARBA" id="ARBA00022692"/>
    </source>
</evidence>
<dbReference type="GO" id="GO:0006914">
    <property type="term" value="P:autophagy"/>
    <property type="evidence" value="ECO:0007669"/>
    <property type="project" value="UniProtKB-KW"/>
</dbReference>
<dbReference type="SUPFAM" id="SSF103473">
    <property type="entry name" value="MFS general substrate transporter"/>
    <property type="match status" value="1"/>
</dbReference>
<keyword evidence="7 10" id="KW-1133">Transmembrane helix</keyword>
<feature type="transmembrane region" description="Helical" evidence="10">
    <location>
        <begin position="421"/>
        <end position="440"/>
    </location>
</feature>
<sequence length="562" mass="62637">MSRQLLPEPTPQLSLNLIQPVLISGPDDNSDKYEKSKDVEVVEEIRPNKSIDSLGEVGLGSSGGREEPIVTRAELWSYYLYYNGDNGVGPGNYSMILFQSLATAAGYDPLAGSASSCTGPNASGQCVLPWGPGGGTKSVSSIVLVANGISFAIMTAMFTTIGSAADYGTFGRWLLLVVTLICWAAQFASMVLTTPSRWPTAMALYILGYTSYGATLVFYAAVFPILARNTAKSRELKRKRDENKGADGGEWEREEAMERSRISNISTTHSNIGYIATLLLNLSLLLPLATNTKVNNYVIVLTNAYWVITGIWWFIFQQPRPGPPLPKGEHYLTIGWKQIWLAMKQYKKLPYTFVYLFAFFLLADGLNTTGTLISICQNAKFNFSFLQSTYLGLSQAITSTMSTLGFWYFQRYFKISSKRMFIITNVVTILIPLWGMIGIWTNKIGFHNAWEFWMYNVVFGLFQAPYYAFAQTMMAELTPPGFDNMFFGLFGLSNRASSMVGPNVIQVIIDRTGNNWQGFPFLFALCAAASVVIWFGVDVEKGRSDARRWAEERRGVGERREE</sequence>
<feature type="transmembrane region" description="Helical" evidence="10">
    <location>
        <begin position="139"/>
        <end position="161"/>
    </location>
</feature>
<feature type="transmembrane region" description="Helical" evidence="10">
    <location>
        <begin position="353"/>
        <end position="375"/>
    </location>
</feature>
<evidence type="ECO:0000256" key="6">
    <source>
        <dbReference type="ARBA" id="ARBA00022970"/>
    </source>
</evidence>
<evidence type="ECO:0000313" key="12">
    <source>
        <dbReference type="EMBL" id="KDQ64075.1"/>
    </source>
</evidence>
<dbReference type="GO" id="GO:0005774">
    <property type="term" value="C:vacuolar membrane"/>
    <property type="evidence" value="ECO:0007669"/>
    <property type="project" value="UniProtKB-SubCell"/>
</dbReference>
<keyword evidence="9 10" id="KW-0472">Membrane</keyword>
<dbReference type="OrthoDB" id="42657at2759"/>
<feature type="transmembrane region" description="Helical" evidence="10">
    <location>
        <begin position="452"/>
        <end position="469"/>
    </location>
</feature>
<evidence type="ECO:0000256" key="11">
    <source>
        <dbReference type="SAM" id="MobiDB-lite"/>
    </source>
</evidence>
<evidence type="ECO:0000256" key="10">
    <source>
        <dbReference type="RuleBase" id="RU363073"/>
    </source>
</evidence>
<dbReference type="PANTHER" id="PTHR23519:SF4">
    <property type="entry name" value="AUTOPHAGY-RELATED PROTEIN"/>
    <property type="match status" value="1"/>
</dbReference>
<evidence type="ECO:0000256" key="3">
    <source>
        <dbReference type="ARBA" id="ARBA00022448"/>
    </source>
</evidence>
<protein>
    <recommendedName>
        <fullName evidence="10">Autophagy-related protein</fullName>
    </recommendedName>
</protein>
<evidence type="ECO:0000256" key="9">
    <source>
        <dbReference type="ARBA" id="ARBA00023136"/>
    </source>
</evidence>
<dbReference type="InterPro" id="IPR044738">
    <property type="entry name" value="Atg22"/>
</dbReference>
<dbReference type="PANTHER" id="PTHR23519">
    <property type="entry name" value="AUTOPHAGY-RELATED PROTEIN 22"/>
    <property type="match status" value="1"/>
</dbReference>
<evidence type="ECO:0000256" key="8">
    <source>
        <dbReference type="ARBA" id="ARBA00023006"/>
    </source>
</evidence>
<feature type="transmembrane region" description="Helical" evidence="10">
    <location>
        <begin position="173"/>
        <end position="192"/>
    </location>
</feature>
<keyword evidence="5 10" id="KW-0812">Transmembrane</keyword>
<feature type="region of interest" description="Disordered" evidence="11">
    <location>
        <begin position="236"/>
        <end position="255"/>
    </location>
</feature>
<dbReference type="GO" id="GO:0032974">
    <property type="term" value="P:amino acid transmembrane export from vacuole"/>
    <property type="evidence" value="ECO:0007669"/>
    <property type="project" value="InterPro"/>
</dbReference>
<dbReference type="STRING" id="933084.A0A067QD31"/>
<feature type="transmembrane region" description="Helical" evidence="10">
    <location>
        <begin position="204"/>
        <end position="227"/>
    </location>
</feature>
<keyword evidence="3 10" id="KW-0813">Transport</keyword>
<comment type="function">
    <text evidence="10">Vacuolar effluxer which mediate the efflux of amino acids resulting from autophagic degradation. The release of autophagic amino acids allows the maintenance of protein synthesis and viability during nitrogen starvation.</text>
</comment>
<evidence type="ECO:0000313" key="13">
    <source>
        <dbReference type="Proteomes" id="UP000027265"/>
    </source>
</evidence>
<feature type="transmembrane region" description="Helical" evidence="10">
    <location>
        <begin position="296"/>
        <end position="316"/>
    </location>
</feature>
<feature type="transmembrane region" description="Helical" evidence="10">
    <location>
        <begin position="518"/>
        <end position="537"/>
    </location>
</feature>
<dbReference type="Pfam" id="PF11700">
    <property type="entry name" value="ATG22"/>
    <property type="match status" value="1"/>
</dbReference>
<dbReference type="InParanoid" id="A0A067QD31"/>
<dbReference type="InterPro" id="IPR036259">
    <property type="entry name" value="MFS_trans_sf"/>
</dbReference>
<dbReference type="InterPro" id="IPR050495">
    <property type="entry name" value="ATG22/LtaA_families"/>
</dbReference>
<accession>A0A067QD31</accession>
<feature type="transmembrane region" description="Helical" evidence="10">
    <location>
        <begin position="271"/>
        <end position="290"/>
    </location>
</feature>
<name>A0A067QD31_9AGAM</name>
<feature type="transmembrane region" description="Helical" evidence="10">
    <location>
        <begin position="390"/>
        <end position="409"/>
    </location>
</feature>
<reference evidence="13" key="1">
    <citation type="journal article" date="2014" name="Proc. Natl. Acad. Sci. U.S.A.">
        <title>Extensive sampling of basidiomycete genomes demonstrates inadequacy of the white-rot/brown-rot paradigm for wood decay fungi.</title>
        <authorList>
            <person name="Riley R."/>
            <person name="Salamov A.A."/>
            <person name="Brown D.W."/>
            <person name="Nagy L.G."/>
            <person name="Floudas D."/>
            <person name="Held B.W."/>
            <person name="Levasseur A."/>
            <person name="Lombard V."/>
            <person name="Morin E."/>
            <person name="Otillar R."/>
            <person name="Lindquist E.A."/>
            <person name="Sun H."/>
            <person name="LaButti K.M."/>
            <person name="Schmutz J."/>
            <person name="Jabbour D."/>
            <person name="Luo H."/>
            <person name="Baker S.E."/>
            <person name="Pisabarro A.G."/>
            <person name="Walton J.D."/>
            <person name="Blanchette R.A."/>
            <person name="Henrissat B."/>
            <person name="Martin F."/>
            <person name="Cullen D."/>
            <person name="Hibbett D.S."/>
            <person name="Grigoriev I.V."/>
        </authorList>
    </citation>
    <scope>NUCLEOTIDE SEQUENCE [LARGE SCALE GENOMIC DNA]</scope>
    <source>
        <strain evidence="13">MUCL 33604</strain>
    </source>
</reference>
<proteinExistence type="inferred from homology"/>
<dbReference type="CDD" id="cd17483">
    <property type="entry name" value="MFS_Atg22_like"/>
    <property type="match status" value="1"/>
</dbReference>
<dbReference type="Gene3D" id="1.20.1250.20">
    <property type="entry name" value="MFS general substrate transporter like domains"/>
    <property type="match status" value="1"/>
</dbReference>
<keyword evidence="6 10" id="KW-0029">Amino-acid transport</keyword>
<keyword evidence="4 10" id="KW-0926">Vacuole</keyword>
<evidence type="ECO:0000256" key="1">
    <source>
        <dbReference type="ARBA" id="ARBA00004128"/>
    </source>
</evidence>
<evidence type="ECO:0000256" key="7">
    <source>
        <dbReference type="ARBA" id="ARBA00022989"/>
    </source>
</evidence>
<keyword evidence="8 10" id="KW-0072">Autophagy</keyword>
<comment type="subcellular location">
    <subcellularLocation>
        <location evidence="1 10">Vacuole membrane</location>
        <topology evidence="1 10">Multi-pass membrane protein</topology>
    </subcellularLocation>
</comment>
<dbReference type="HOGENOM" id="CLU_017518_2_1_1"/>
<organism evidence="12 13">
    <name type="scientific">Jaapia argillacea MUCL 33604</name>
    <dbReference type="NCBI Taxonomy" id="933084"/>
    <lineage>
        <taxon>Eukaryota</taxon>
        <taxon>Fungi</taxon>
        <taxon>Dikarya</taxon>
        <taxon>Basidiomycota</taxon>
        <taxon>Agaricomycotina</taxon>
        <taxon>Agaricomycetes</taxon>
        <taxon>Agaricomycetidae</taxon>
        <taxon>Jaapiales</taxon>
        <taxon>Jaapiaceae</taxon>
        <taxon>Jaapia</taxon>
    </lineage>
</organism>
<dbReference type="AlphaFoldDB" id="A0A067QD31"/>
<comment type="similarity">
    <text evidence="2 10">Belongs to the ATG22 family.</text>
</comment>
<keyword evidence="13" id="KW-1185">Reference proteome</keyword>
<dbReference type="EMBL" id="KL197709">
    <property type="protein sequence ID" value="KDQ64075.1"/>
    <property type="molecule type" value="Genomic_DNA"/>
</dbReference>
<dbReference type="InterPro" id="IPR024671">
    <property type="entry name" value="Atg22-like"/>
</dbReference>
<gene>
    <name evidence="12" type="ORF">JAAARDRAFT_166031</name>
</gene>
<evidence type="ECO:0000256" key="2">
    <source>
        <dbReference type="ARBA" id="ARBA00006978"/>
    </source>
</evidence>
<evidence type="ECO:0000256" key="4">
    <source>
        <dbReference type="ARBA" id="ARBA00022554"/>
    </source>
</evidence>
<dbReference type="Proteomes" id="UP000027265">
    <property type="component" value="Unassembled WGS sequence"/>
</dbReference>